<dbReference type="EMBL" id="AP024485">
    <property type="protein sequence ID" value="BCS89069.1"/>
    <property type="molecule type" value="Genomic_DNA"/>
</dbReference>
<name>A0ABM7P7Y5_9BACT</name>
<accession>A0ABM7P7Y5</accession>
<dbReference type="SUPFAM" id="SSF52172">
    <property type="entry name" value="CheY-like"/>
    <property type="match status" value="1"/>
</dbReference>
<dbReference type="InterPro" id="IPR011006">
    <property type="entry name" value="CheY-like_superfamily"/>
</dbReference>
<gene>
    <name evidence="1" type="ORF">PSDVSF_23110</name>
</gene>
<dbReference type="RefSeq" id="WP_229591059.1">
    <property type="nucleotide sequence ID" value="NZ_AP024485.1"/>
</dbReference>
<sequence length="119" mass="12403">MSILVASTRADALAEFTNSLAATTGQDVEIRTTGEAIIDSIKATPPSLVVVDEGLNGFAPLALVLEIVKISAMTHTAVVTDMDGEEFHEKSEGLGVLMPLPVNPGKADAEKLAEALGRM</sequence>
<evidence type="ECO:0000313" key="2">
    <source>
        <dbReference type="Proteomes" id="UP001053296"/>
    </source>
</evidence>
<reference evidence="1" key="1">
    <citation type="journal article" date="2022" name="Arch. Microbiol.">
        <title>Pseudodesulfovibrio sediminis sp. nov., a mesophilic and neutrophilic sulfate-reducing bacterium isolated from sediment of a brackish lake.</title>
        <authorList>
            <person name="Takahashi A."/>
            <person name="Kojima H."/>
            <person name="Watanabe M."/>
            <person name="Fukui M."/>
        </authorList>
    </citation>
    <scope>NUCLEOTIDE SEQUENCE</scope>
    <source>
        <strain evidence="1">SF6</strain>
    </source>
</reference>
<organism evidence="1 2">
    <name type="scientific">Pseudodesulfovibrio sediminis</name>
    <dbReference type="NCBI Taxonomy" id="2810563"/>
    <lineage>
        <taxon>Bacteria</taxon>
        <taxon>Pseudomonadati</taxon>
        <taxon>Thermodesulfobacteriota</taxon>
        <taxon>Desulfovibrionia</taxon>
        <taxon>Desulfovibrionales</taxon>
        <taxon>Desulfovibrionaceae</taxon>
    </lineage>
</organism>
<dbReference type="Proteomes" id="UP001053296">
    <property type="component" value="Chromosome"/>
</dbReference>
<evidence type="ECO:0000313" key="1">
    <source>
        <dbReference type="EMBL" id="BCS89069.1"/>
    </source>
</evidence>
<keyword evidence="2" id="KW-1185">Reference proteome</keyword>
<protein>
    <recommendedName>
        <fullName evidence="3">Response regulatory domain-containing protein</fullName>
    </recommendedName>
</protein>
<proteinExistence type="predicted"/>
<evidence type="ECO:0008006" key="3">
    <source>
        <dbReference type="Google" id="ProtNLM"/>
    </source>
</evidence>